<dbReference type="RefSeq" id="WP_168442302.1">
    <property type="nucleotide sequence ID" value="NZ_CAAHFG010000001.1"/>
</dbReference>
<proteinExistence type="inferred from homology"/>
<dbReference type="Proteomes" id="UP000366872">
    <property type="component" value="Unassembled WGS sequence"/>
</dbReference>
<comment type="subcellular location">
    <subcellularLocation>
        <location evidence="1">Cell envelope</location>
    </subcellularLocation>
</comment>
<evidence type="ECO:0000256" key="1">
    <source>
        <dbReference type="ARBA" id="ARBA00004196"/>
    </source>
</evidence>
<protein>
    <submittedName>
        <fullName evidence="6">Periplasmic oligopeptide-binding protein</fullName>
    </submittedName>
</protein>
<evidence type="ECO:0000256" key="4">
    <source>
        <dbReference type="ARBA" id="ARBA00022729"/>
    </source>
</evidence>
<evidence type="ECO:0000259" key="5">
    <source>
        <dbReference type="Pfam" id="PF00496"/>
    </source>
</evidence>
<dbReference type="PANTHER" id="PTHR30290:SF10">
    <property type="entry name" value="PERIPLASMIC OLIGOPEPTIDE-BINDING PROTEIN-RELATED"/>
    <property type="match status" value="1"/>
</dbReference>
<sequence>MNKLPLTAIAAFAGSLLLSGCGDGNLGAREANGEVVAYSSTHRITGLDPATSSSVDASLAISRIYEGLLQYDYLARPYKVVPSLAESMPEVSEDGLVYTFKIRKGIYFQDDPCFPDGKGRELTARDFDYSLKRVADVKNASPGFWAFSGRIKGIDDFHKASQSPEPTDYEMPVAGLKVLDPYTLQVVLNEPYPQLLYILTMHYSFVVPREAVELYGKKLTNHPVGTGPYRLVEWRRNSRIEFERNPKWAETGRVETYPSAASPEFEAKGLLRDAGLQIPFNDRIIQYVIDDTSTSWMMFLSGQLDSSAISPDNWDAVVTPSKSLTGTLEKRGIELISSPYTAVYYMGFNWDDALVGFSEDPEQNERNKKLRQALSCAYEFDLMNTFMNNRLYPLNGPIPTPLAGNLTEPSPYLFNLEKAAKLLAEAGYPEGIDSKTGRRLELVIELGSADTNTRQSMELMADMYQKIGVVLKTNYNTWPAFIEKLNRRQAQLFRLAWVADYPDAENFLALFYSKNASPGPNHANYRNAEIDRMYEQIRVMPDSPERTAIYEKMAKIIVEEAPWVFQYQPMSFAVKHSWIENYVSHDYPYGMGRFRRVNTATRSEWMKSYGKDKLDMAGQE</sequence>
<dbReference type="GO" id="GO:0030288">
    <property type="term" value="C:outer membrane-bounded periplasmic space"/>
    <property type="evidence" value="ECO:0007669"/>
    <property type="project" value="UniProtKB-ARBA"/>
</dbReference>
<comment type="similarity">
    <text evidence="2">Belongs to the bacterial solute-binding protein 5 family.</text>
</comment>
<gene>
    <name evidence="6" type="primary">oppA</name>
    <name evidence="6" type="ORF">PDESU_03163</name>
</gene>
<dbReference type="Gene3D" id="3.90.76.10">
    <property type="entry name" value="Dipeptide-binding Protein, Domain 1"/>
    <property type="match status" value="1"/>
</dbReference>
<dbReference type="PROSITE" id="PS51257">
    <property type="entry name" value="PROKAR_LIPOPROTEIN"/>
    <property type="match status" value="1"/>
</dbReference>
<evidence type="ECO:0000256" key="3">
    <source>
        <dbReference type="ARBA" id="ARBA00022448"/>
    </source>
</evidence>
<keyword evidence="7" id="KW-1185">Reference proteome</keyword>
<dbReference type="GO" id="GO:0043190">
    <property type="term" value="C:ATP-binding cassette (ABC) transporter complex"/>
    <property type="evidence" value="ECO:0007669"/>
    <property type="project" value="InterPro"/>
</dbReference>
<name>A0A6C2U3L8_PONDE</name>
<keyword evidence="4" id="KW-0732">Signal</keyword>
<dbReference type="InterPro" id="IPR039424">
    <property type="entry name" value="SBP_5"/>
</dbReference>
<reference evidence="6 7" key="1">
    <citation type="submission" date="2019-04" db="EMBL/GenBank/DDBJ databases">
        <authorList>
            <person name="Van Vliet M D."/>
        </authorList>
    </citation>
    <scope>NUCLEOTIDE SEQUENCE [LARGE SCALE GENOMIC DNA]</scope>
    <source>
        <strain evidence="6 7">F1</strain>
    </source>
</reference>
<dbReference type="PANTHER" id="PTHR30290">
    <property type="entry name" value="PERIPLASMIC BINDING COMPONENT OF ABC TRANSPORTER"/>
    <property type="match status" value="1"/>
</dbReference>
<dbReference type="GO" id="GO:0015833">
    <property type="term" value="P:peptide transport"/>
    <property type="evidence" value="ECO:0007669"/>
    <property type="project" value="TreeGrafter"/>
</dbReference>
<feature type="domain" description="Solute-binding protein family 5" evidence="5">
    <location>
        <begin position="79"/>
        <end position="516"/>
    </location>
</feature>
<dbReference type="SUPFAM" id="SSF53850">
    <property type="entry name" value="Periplasmic binding protein-like II"/>
    <property type="match status" value="1"/>
</dbReference>
<dbReference type="Gene3D" id="3.10.105.10">
    <property type="entry name" value="Dipeptide-binding Protein, Domain 3"/>
    <property type="match status" value="1"/>
</dbReference>
<dbReference type="Gene3D" id="3.40.190.10">
    <property type="entry name" value="Periplasmic binding protein-like II"/>
    <property type="match status" value="1"/>
</dbReference>
<organism evidence="6 7">
    <name type="scientific">Pontiella desulfatans</name>
    <dbReference type="NCBI Taxonomy" id="2750659"/>
    <lineage>
        <taxon>Bacteria</taxon>
        <taxon>Pseudomonadati</taxon>
        <taxon>Kiritimatiellota</taxon>
        <taxon>Kiritimatiellia</taxon>
        <taxon>Kiritimatiellales</taxon>
        <taxon>Pontiellaceae</taxon>
        <taxon>Pontiella</taxon>
    </lineage>
</organism>
<evidence type="ECO:0000313" key="6">
    <source>
        <dbReference type="EMBL" id="VGO14600.1"/>
    </source>
</evidence>
<dbReference type="Pfam" id="PF00496">
    <property type="entry name" value="SBP_bac_5"/>
    <property type="match status" value="1"/>
</dbReference>
<dbReference type="InterPro" id="IPR000914">
    <property type="entry name" value="SBP_5_dom"/>
</dbReference>
<dbReference type="EMBL" id="CAAHFG010000001">
    <property type="protein sequence ID" value="VGO14600.1"/>
    <property type="molecule type" value="Genomic_DNA"/>
</dbReference>
<dbReference type="InterPro" id="IPR030678">
    <property type="entry name" value="Peptide/Ni-bd"/>
</dbReference>
<accession>A0A6C2U3L8</accession>
<dbReference type="AlphaFoldDB" id="A0A6C2U3L8"/>
<evidence type="ECO:0000256" key="2">
    <source>
        <dbReference type="ARBA" id="ARBA00005695"/>
    </source>
</evidence>
<evidence type="ECO:0000313" key="7">
    <source>
        <dbReference type="Proteomes" id="UP000366872"/>
    </source>
</evidence>
<dbReference type="GO" id="GO:1904680">
    <property type="term" value="F:peptide transmembrane transporter activity"/>
    <property type="evidence" value="ECO:0007669"/>
    <property type="project" value="TreeGrafter"/>
</dbReference>
<keyword evidence="3" id="KW-0813">Transport</keyword>
<dbReference type="PIRSF" id="PIRSF002741">
    <property type="entry name" value="MppA"/>
    <property type="match status" value="1"/>
</dbReference>